<dbReference type="InterPro" id="IPR041698">
    <property type="entry name" value="Methyltransf_25"/>
</dbReference>
<keyword evidence="2" id="KW-0489">Methyltransferase</keyword>
<proteinExistence type="predicted"/>
<dbReference type="GO" id="GO:0032259">
    <property type="term" value="P:methylation"/>
    <property type="evidence" value="ECO:0007669"/>
    <property type="project" value="UniProtKB-KW"/>
</dbReference>
<keyword evidence="2" id="KW-0808">Transferase</keyword>
<dbReference type="AlphaFoldDB" id="A0A934KEL2"/>
<dbReference type="Proteomes" id="UP000612893">
    <property type="component" value="Unassembled WGS sequence"/>
</dbReference>
<protein>
    <submittedName>
        <fullName evidence="2">Class I SAM-dependent methyltransferase</fullName>
    </submittedName>
</protein>
<dbReference type="InterPro" id="IPR029063">
    <property type="entry name" value="SAM-dependent_MTases_sf"/>
</dbReference>
<dbReference type="SUPFAM" id="SSF53335">
    <property type="entry name" value="S-adenosyl-L-methionine-dependent methyltransferases"/>
    <property type="match status" value="1"/>
</dbReference>
<sequence length="231" mass="25443">MSDDLLMSRLVMDEPEHPDPGFAELYATLPDASDLEPWLGWCRRAAPPVLYLGVGSGRLAVPLVRAGVELVGVDAHPGMVAQFRRRLPETELLQVLIERLDLGRRFELVMAPSNILNTPSRLTAAVRHSSRWVAVELLNPHWLAAGASAGVRVHQMDRSSARIDVDYPGGWTQEADVALVWPEDVERLLEDAGLRLELMRAVGPATELHESSSFHVLARVRDAGRLSSNAP</sequence>
<accession>A0A934KEL2</accession>
<dbReference type="GO" id="GO:0008168">
    <property type="term" value="F:methyltransferase activity"/>
    <property type="evidence" value="ECO:0007669"/>
    <property type="project" value="UniProtKB-KW"/>
</dbReference>
<name>A0A934KEL2_9BACT</name>
<dbReference type="Pfam" id="PF13649">
    <property type="entry name" value="Methyltransf_25"/>
    <property type="match status" value="1"/>
</dbReference>
<keyword evidence="3" id="KW-1185">Reference proteome</keyword>
<evidence type="ECO:0000259" key="1">
    <source>
        <dbReference type="Pfam" id="PF13649"/>
    </source>
</evidence>
<comment type="caution">
    <text evidence="2">The sequence shown here is derived from an EMBL/GenBank/DDBJ whole genome shotgun (WGS) entry which is preliminary data.</text>
</comment>
<evidence type="ECO:0000313" key="3">
    <source>
        <dbReference type="Proteomes" id="UP000612893"/>
    </source>
</evidence>
<gene>
    <name evidence="2" type="ORF">JF922_23975</name>
</gene>
<reference evidence="2" key="1">
    <citation type="submission" date="2020-10" db="EMBL/GenBank/DDBJ databases">
        <title>Ca. Dormibacterota MAGs.</title>
        <authorList>
            <person name="Montgomery K."/>
        </authorList>
    </citation>
    <scope>NUCLEOTIDE SEQUENCE [LARGE SCALE GENOMIC DNA]</scope>
    <source>
        <strain evidence="2">SC8812_S17_10</strain>
    </source>
</reference>
<organism evidence="2 3">
    <name type="scientific">Candidatus Nephthysia bennettiae</name>
    <dbReference type="NCBI Taxonomy" id="3127016"/>
    <lineage>
        <taxon>Bacteria</taxon>
        <taxon>Bacillati</taxon>
        <taxon>Candidatus Dormiibacterota</taxon>
        <taxon>Candidatus Dormibacteria</taxon>
        <taxon>Candidatus Dormibacterales</taxon>
        <taxon>Candidatus Dormibacteraceae</taxon>
        <taxon>Candidatus Nephthysia</taxon>
    </lineage>
</organism>
<evidence type="ECO:0000313" key="2">
    <source>
        <dbReference type="EMBL" id="MBJ7601118.1"/>
    </source>
</evidence>
<feature type="domain" description="Methyltransferase" evidence="1">
    <location>
        <begin position="49"/>
        <end position="133"/>
    </location>
</feature>
<dbReference type="RefSeq" id="WP_338205208.1">
    <property type="nucleotide sequence ID" value="NZ_JAEKNR010000234.1"/>
</dbReference>
<dbReference type="Gene3D" id="3.40.50.150">
    <property type="entry name" value="Vaccinia Virus protein VP39"/>
    <property type="match status" value="1"/>
</dbReference>
<dbReference type="EMBL" id="JAEKNR010000234">
    <property type="protein sequence ID" value="MBJ7601118.1"/>
    <property type="molecule type" value="Genomic_DNA"/>
</dbReference>